<comment type="caution">
    <text evidence="2">The sequence shown here is derived from an EMBL/GenBank/DDBJ whole genome shotgun (WGS) entry which is preliminary data.</text>
</comment>
<evidence type="ECO:0000256" key="1">
    <source>
        <dbReference type="SAM" id="MobiDB-lite"/>
    </source>
</evidence>
<organism evidence="2 3">
    <name type="scientific">Phytophthora pseudosyringae</name>
    <dbReference type="NCBI Taxonomy" id="221518"/>
    <lineage>
        <taxon>Eukaryota</taxon>
        <taxon>Sar</taxon>
        <taxon>Stramenopiles</taxon>
        <taxon>Oomycota</taxon>
        <taxon>Peronosporomycetes</taxon>
        <taxon>Peronosporales</taxon>
        <taxon>Peronosporaceae</taxon>
        <taxon>Phytophthora</taxon>
    </lineage>
</organism>
<reference evidence="2" key="1">
    <citation type="submission" date="2021-02" db="EMBL/GenBank/DDBJ databases">
        <authorList>
            <person name="Palmer J.M."/>
        </authorList>
    </citation>
    <scope>NUCLEOTIDE SEQUENCE</scope>
    <source>
        <strain evidence="2">SCRP734</strain>
    </source>
</reference>
<keyword evidence="3" id="KW-1185">Reference proteome</keyword>
<evidence type="ECO:0000313" key="3">
    <source>
        <dbReference type="Proteomes" id="UP000694044"/>
    </source>
</evidence>
<accession>A0A8T1VNV0</accession>
<feature type="compositionally biased region" description="Low complexity" evidence="1">
    <location>
        <begin position="17"/>
        <end position="32"/>
    </location>
</feature>
<protein>
    <submittedName>
        <fullName evidence="2">Uncharacterized protein</fullName>
    </submittedName>
</protein>
<name>A0A8T1VNV0_9STRA</name>
<proteinExistence type="predicted"/>
<dbReference type="EMBL" id="JAGDFM010000228">
    <property type="protein sequence ID" value="KAG7381888.1"/>
    <property type="molecule type" value="Genomic_DNA"/>
</dbReference>
<evidence type="ECO:0000313" key="2">
    <source>
        <dbReference type="EMBL" id="KAG7381888.1"/>
    </source>
</evidence>
<gene>
    <name evidence="2" type="ORF">PHYPSEUDO_005504</name>
</gene>
<dbReference type="AlphaFoldDB" id="A0A8T1VNV0"/>
<feature type="compositionally biased region" description="Low complexity" evidence="1">
    <location>
        <begin position="108"/>
        <end position="120"/>
    </location>
</feature>
<sequence>MFDDHVLGRNRTPLIPTSTSKAATTASSTQKAIEAPRKLKAKSSTPKVMITTKHPSSRHPRRPQSSRSQRRQNNSEAYGANDPHATHGGGGVPSFGADNLATRSHADPTSPVSPTSTLTTEEWAGAESDSVAATNVEFVTVSTSSR</sequence>
<dbReference type="Proteomes" id="UP000694044">
    <property type="component" value="Unassembled WGS sequence"/>
</dbReference>
<feature type="region of interest" description="Disordered" evidence="1">
    <location>
        <begin position="1"/>
        <end position="133"/>
    </location>
</feature>
<feature type="compositionally biased region" description="Basic residues" evidence="1">
    <location>
        <begin position="55"/>
        <end position="70"/>
    </location>
</feature>